<accession>E6UII2</accession>
<dbReference type="Proteomes" id="UP000006919">
    <property type="component" value="Chromosome"/>
</dbReference>
<gene>
    <name evidence="1" type="ordered locus">Rumal_2861</name>
</gene>
<dbReference type="KEGG" id="ral:Rumal_2861"/>
<reference evidence="1 2" key="1">
    <citation type="journal article" date="2011" name="J. Bacteriol.">
        <title>Complete genome of the cellulolytic ruminal bacterium Ruminococcus albus 7.</title>
        <authorList>
            <person name="Suen G."/>
            <person name="Stevenson D.M."/>
            <person name="Bruce D.C."/>
            <person name="Chertkov O."/>
            <person name="Copeland A."/>
            <person name="Cheng J.F."/>
            <person name="Detter C."/>
            <person name="Detter J.C."/>
            <person name="Goodwin L.A."/>
            <person name="Han C.S."/>
            <person name="Hauser L.J."/>
            <person name="Ivanova N.N."/>
            <person name="Kyrpides N.C."/>
            <person name="Land M.L."/>
            <person name="Lapidus A."/>
            <person name="Lucas S."/>
            <person name="Ovchinnikova G."/>
            <person name="Pitluck S."/>
            <person name="Tapia R."/>
            <person name="Woyke T."/>
            <person name="Boyum J."/>
            <person name="Mead D."/>
            <person name="Weimer P.J."/>
        </authorList>
    </citation>
    <scope>NUCLEOTIDE SEQUENCE [LARGE SCALE GENOMIC DNA]</scope>
    <source>
        <strain evidence="2">ATCC 27210 / DSM 20455 / JCM 14654 / NCDO 2250 / 7</strain>
    </source>
</reference>
<dbReference type="STRING" id="697329.Rumal_2861"/>
<proteinExistence type="predicted"/>
<sequence>MKPYSYYDNQALEYWWDSAHEKDPNDFRNAKVIVFAPDESDLHELTLFCIRVLDHNGAWDFEIEHTDNAEQNIITFKYNGTITALDAISKIRSHCVNSIKWKCIDQ</sequence>
<name>E6UII2_RUMA7</name>
<evidence type="ECO:0000313" key="2">
    <source>
        <dbReference type="Proteomes" id="UP000006919"/>
    </source>
</evidence>
<organism evidence="1 2">
    <name type="scientific">Ruminococcus albus (strain ATCC 27210 / DSM 20455 / JCM 14654 / NCDO 2250 / 7)</name>
    <dbReference type="NCBI Taxonomy" id="697329"/>
    <lineage>
        <taxon>Bacteria</taxon>
        <taxon>Bacillati</taxon>
        <taxon>Bacillota</taxon>
        <taxon>Clostridia</taxon>
        <taxon>Eubacteriales</taxon>
        <taxon>Oscillospiraceae</taxon>
        <taxon>Ruminococcus</taxon>
    </lineage>
</organism>
<protein>
    <submittedName>
        <fullName evidence="1">Uncharacterized protein</fullName>
    </submittedName>
</protein>
<dbReference type="RefSeq" id="WP_013499437.1">
    <property type="nucleotide sequence ID" value="NC_014833.1"/>
</dbReference>
<dbReference type="AlphaFoldDB" id="E6UII2"/>
<evidence type="ECO:0000313" key="1">
    <source>
        <dbReference type="EMBL" id="ADU23327.1"/>
    </source>
</evidence>
<dbReference type="HOGENOM" id="CLU_2221284_0_0_9"/>
<dbReference type="EMBL" id="CP002403">
    <property type="protein sequence ID" value="ADU23327.1"/>
    <property type="molecule type" value="Genomic_DNA"/>
</dbReference>
<dbReference type="OrthoDB" id="2086225at2"/>